<keyword evidence="5 7" id="KW-0472">Membrane</keyword>
<feature type="transmembrane region" description="Helical" evidence="7">
    <location>
        <begin position="241"/>
        <end position="261"/>
    </location>
</feature>
<evidence type="ECO:0000256" key="2">
    <source>
        <dbReference type="ARBA" id="ARBA00022448"/>
    </source>
</evidence>
<dbReference type="InterPro" id="IPR052983">
    <property type="entry name" value="MFS_Riboflavin_Transporter"/>
</dbReference>
<organism evidence="9 10">
    <name type="scientific">Demequina muriae</name>
    <dbReference type="NCBI Taxonomy" id="3051664"/>
    <lineage>
        <taxon>Bacteria</taxon>
        <taxon>Bacillati</taxon>
        <taxon>Actinomycetota</taxon>
        <taxon>Actinomycetes</taxon>
        <taxon>Micrococcales</taxon>
        <taxon>Demequinaceae</taxon>
        <taxon>Demequina</taxon>
    </lineage>
</organism>
<dbReference type="PANTHER" id="PTHR43385">
    <property type="entry name" value="RIBOFLAVIN TRANSPORTER RIBJ"/>
    <property type="match status" value="1"/>
</dbReference>
<feature type="region of interest" description="Disordered" evidence="6">
    <location>
        <begin position="420"/>
        <end position="450"/>
    </location>
</feature>
<feature type="transmembrane region" description="Helical" evidence="7">
    <location>
        <begin position="21"/>
        <end position="49"/>
    </location>
</feature>
<keyword evidence="3 7" id="KW-0812">Transmembrane</keyword>
<feature type="transmembrane region" description="Helical" evidence="7">
    <location>
        <begin position="151"/>
        <end position="170"/>
    </location>
</feature>
<dbReference type="SUPFAM" id="SSF103473">
    <property type="entry name" value="MFS general substrate transporter"/>
    <property type="match status" value="1"/>
</dbReference>
<dbReference type="RefSeq" id="WP_301140571.1">
    <property type="nucleotide sequence ID" value="NZ_JAUHQA010000001.1"/>
</dbReference>
<keyword evidence="2" id="KW-0813">Transport</keyword>
<name>A0ABT8GDT3_9MICO</name>
<keyword evidence="4 7" id="KW-1133">Transmembrane helix</keyword>
<evidence type="ECO:0000256" key="1">
    <source>
        <dbReference type="ARBA" id="ARBA00004651"/>
    </source>
</evidence>
<protein>
    <submittedName>
        <fullName evidence="9">MFS transporter</fullName>
    </submittedName>
</protein>
<dbReference type="InterPro" id="IPR020846">
    <property type="entry name" value="MFS_dom"/>
</dbReference>
<feature type="domain" description="Major facilitator superfamily (MFS) profile" evidence="8">
    <location>
        <begin position="26"/>
        <end position="419"/>
    </location>
</feature>
<evidence type="ECO:0000256" key="3">
    <source>
        <dbReference type="ARBA" id="ARBA00022692"/>
    </source>
</evidence>
<comment type="subcellular location">
    <subcellularLocation>
        <location evidence="1">Cell membrane</location>
        <topology evidence="1">Multi-pass membrane protein</topology>
    </subcellularLocation>
</comment>
<gene>
    <name evidence="9" type="ORF">QQX02_00670</name>
</gene>
<feature type="transmembrane region" description="Helical" evidence="7">
    <location>
        <begin position="94"/>
        <end position="120"/>
    </location>
</feature>
<feature type="transmembrane region" description="Helical" evidence="7">
    <location>
        <begin position="281"/>
        <end position="299"/>
    </location>
</feature>
<dbReference type="Proteomes" id="UP001172708">
    <property type="component" value="Unassembled WGS sequence"/>
</dbReference>
<feature type="transmembrane region" description="Helical" evidence="7">
    <location>
        <begin position="368"/>
        <end position="388"/>
    </location>
</feature>
<evidence type="ECO:0000256" key="7">
    <source>
        <dbReference type="SAM" id="Phobius"/>
    </source>
</evidence>
<feature type="transmembrane region" description="Helical" evidence="7">
    <location>
        <begin position="61"/>
        <end position="82"/>
    </location>
</feature>
<keyword evidence="10" id="KW-1185">Reference proteome</keyword>
<evidence type="ECO:0000256" key="6">
    <source>
        <dbReference type="SAM" id="MobiDB-lite"/>
    </source>
</evidence>
<proteinExistence type="predicted"/>
<dbReference type="Pfam" id="PF07690">
    <property type="entry name" value="MFS_1"/>
    <property type="match status" value="1"/>
</dbReference>
<feature type="transmembrane region" description="Helical" evidence="7">
    <location>
        <begin position="182"/>
        <end position="202"/>
    </location>
</feature>
<accession>A0ABT8GDT3</accession>
<evidence type="ECO:0000313" key="9">
    <source>
        <dbReference type="EMBL" id="MDN4479434.1"/>
    </source>
</evidence>
<evidence type="ECO:0000313" key="10">
    <source>
        <dbReference type="Proteomes" id="UP001172708"/>
    </source>
</evidence>
<feature type="transmembrane region" description="Helical" evidence="7">
    <location>
        <begin position="306"/>
        <end position="323"/>
    </location>
</feature>
<dbReference type="Gene3D" id="1.20.1250.20">
    <property type="entry name" value="MFS general substrate transporter like domains"/>
    <property type="match status" value="2"/>
</dbReference>
<reference evidence="9" key="1">
    <citation type="submission" date="2023-06" db="EMBL/GenBank/DDBJ databases">
        <title>Egi l300058.</title>
        <authorList>
            <person name="Gao L."/>
            <person name="Fang B.-Z."/>
            <person name="Li W.-J."/>
        </authorList>
    </citation>
    <scope>NUCLEOTIDE SEQUENCE</scope>
    <source>
        <strain evidence="9">EGI L300058</strain>
    </source>
</reference>
<dbReference type="EMBL" id="JAUHQA010000001">
    <property type="protein sequence ID" value="MDN4479434.1"/>
    <property type="molecule type" value="Genomic_DNA"/>
</dbReference>
<feature type="transmembrane region" description="Helical" evidence="7">
    <location>
        <begin position="126"/>
        <end position="144"/>
    </location>
</feature>
<dbReference type="InterPro" id="IPR011701">
    <property type="entry name" value="MFS"/>
</dbReference>
<dbReference type="PROSITE" id="PS50850">
    <property type="entry name" value="MFS"/>
    <property type="match status" value="1"/>
</dbReference>
<sequence>MRSTPPHSSASRVRALSSQGFYGWHIVVFASIALAATGPGQTVGISLFIDPLIEDLGVSRSAIATAYLIGTLGGAVALPFIGRALDRYGVRRTMAVIGLAFGALLIALSFVSSIVGLTAGFVGVRMAGQGALGLTATTAAALWFERRRGLATGIVSAVGAVGISMTPLLLEGLISQHGWRTAWLIEGLVVWAVVIPLGLVAMRDRPAALGQRPDGDAAPHPDAPVIPEPGLTRSQVLRHQYFWLVAAAVAVAGLLTTAVAFHQISLLTARGLTATEAAANFIPQTVAGLAATLVTGYLIDRFAPRWMTVGSMVSLALALVWGAQVGPGVSAIIFGILLGTASNMIRAVEAATLPRYFGTRHIGAIRGLVASISVGGTALGPLLFAAVFDRIGSYSPVLVASSAIPLVIAVWALVAPEPAPMRGEPGRAPEPDADDDEAVAGPSGASLPSR</sequence>
<feature type="transmembrane region" description="Helical" evidence="7">
    <location>
        <begin position="394"/>
        <end position="414"/>
    </location>
</feature>
<evidence type="ECO:0000259" key="8">
    <source>
        <dbReference type="PROSITE" id="PS50850"/>
    </source>
</evidence>
<dbReference type="PANTHER" id="PTHR43385:SF1">
    <property type="entry name" value="RIBOFLAVIN TRANSPORTER RIBJ"/>
    <property type="match status" value="1"/>
</dbReference>
<comment type="caution">
    <text evidence="9">The sequence shown here is derived from an EMBL/GenBank/DDBJ whole genome shotgun (WGS) entry which is preliminary data.</text>
</comment>
<dbReference type="InterPro" id="IPR036259">
    <property type="entry name" value="MFS_trans_sf"/>
</dbReference>
<dbReference type="CDD" id="cd17355">
    <property type="entry name" value="MFS_YcxA_like"/>
    <property type="match status" value="1"/>
</dbReference>
<evidence type="ECO:0000256" key="4">
    <source>
        <dbReference type="ARBA" id="ARBA00022989"/>
    </source>
</evidence>
<evidence type="ECO:0000256" key="5">
    <source>
        <dbReference type="ARBA" id="ARBA00023136"/>
    </source>
</evidence>